<keyword evidence="2" id="KW-0677">Repeat</keyword>
<dbReference type="AlphaFoldDB" id="A0AAD7T976"/>
<gene>
    <name evidence="6" type="ORF">AAFF_G00326120</name>
</gene>
<dbReference type="EMBL" id="JAINUG010000005">
    <property type="protein sequence ID" value="KAJ8416734.1"/>
    <property type="molecule type" value="Genomic_DNA"/>
</dbReference>
<evidence type="ECO:0000256" key="2">
    <source>
        <dbReference type="ARBA" id="ARBA00022737"/>
    </source>
</evidence>
<keyword evidence="3" id="KW-1015">Disulfide bond</keyword>
<organism evidence="6 7">
    <name type="scientific">Aldrovandia affinis</name>
    <dbReference type="NCBI Taxonomy" id="143900"/>
    <lineage>
        <taxon>Eukaryota</taxon>
        <taxon>Metazoa</taxon>
        <taxon>Chordata</taxon>
        <taxon>Craniata</taxon>
        <taxon>Vertebrata</taxon>
        <taxon>Euteleostomi</taxon>
        <taxon>Actinopterygii</taxon>
        <taxon>Neopterygii</taxon>
        <taxon>Teleostei</taxon>
        <taxon>Notacanthiformes</taxon>
        <taxon>Halosauridae</taxon>
        <taxon>Aldrovandia</taxon>
    </lineage>
</organism>
<dbReference type="Pfam" id="PF25023">
    <property type="entry name" value="TEN_YD-shell"/>
    <property type="match status" value="1"/>
</dbReference>
<dbReference type="PANTHER" id="PTHR11219:SF7">
    <property type="entry name" value="TENEURIN-1"/>
    <property type="match status" value="1"/>
</dbReference>
<evidence type="ECO:0000313" key="6">
    <source>
        <dbReference type="EMBL" id="KAJ8416734.1"/>
    </source>
</evidence>
<dbReference type="InterPro" id="IPR051216">
    <property type="entry name" value="Teneurin"/>
</dbReference>
<dbReference type="InterPro" id="IPR056823">
    <property type="entry name" value="TEN-like_YD-shell"/>
</dbReference>
<keyword evidence="1" id="KW-0245">EGF-like domain</keyword>
<dbReference type="GO" id="GO:0007157">
    <property type="term" value="P:heterophilic cell-cell adhesion via plasma membrane cell adhesion molecules"/>
    <property type="evidence" value="ECO:0007669"/>
    <property type="project" value="TreeGrafter"/>
</dbReference>
<dbReference type="InterPro" id="IPR028916">
    <property type="entry name" value="Tox-GHH_dom"/>
</dbReference>
<feature type="domain" description="Tox-GHH" evidence="4">
    <location>
        <begin position="748"/>
        <end position="825"/>
    </location>
</feature>
<protein>
    <recommendedName>
        <fullName evidence="8">Tox-GHH domain-containing protein</fullName>
    </recommendedName>
</protein>
<dbReference type="Proteomes" id="UP001221898">
    <property type="component" value="Unassembled WGS sequence"/>
</dbReference>
<evidence type="ECO:0000259" key="4">
    <source>
        <dbReference type="Pfam" id="PF15636"/>
    </source>
</evidence>
<dbReference type="Pfam" id="PF23538">
    <property type="entry name" value="Teneurin_ABD"/>
    <property type="match status" value="1"/>
</dbReference>
<evidence type="ECO:0000256" key="1">
    <source>
        <dbReference type="ARBA" id="ARBA00022536"/>
    </source>
</evidence>
<dbReference type="GO" id="GO:0050839">
    <property type="term" value="F:cell adhesion molecule binding"/>
    <property type="evidence" value="ECO:0007669"/>
    <property type="project" value="TreeGrafter"/>
</dbReference>
<accession>A0AAD7T976</accession>
<sequence>MLLLQSQRRYIFEFDQTDRLLSITMPSMVRHSMQSLLSVGYYRNIYSPPDSNGTFIQDYTRDGRLLQTLYLGTGRRALYKYTKQSRLAEILYDTTLVTFTYDDASGVVKTIHLMHEGFICTIRYRQTGPLVGRQIFRFSEEGLVNARFDYSYNNFRVTSMQAMINETPLPIDLYRYVDVSGRVEQFGKFSVINYDLNQVITTHVMKHTKIFNANGQVIEVQYEILKSIAYWMTVQYDNMGRTTVCDIRIGVDSNITRYSYEYDADNQLQSVSVNDRPQWRYSYDLNGNINLLSHGNSARLTPLRYDLRDRITRLGEIQYKVDEDGFLRLRDNDVFEYNSNGLLKKAYNKASEQSVQYRYDGLGRRVASRWNSGQHLQFFYADLTKPTRVTHLYNHTSSQITSLYYDLQGHLIAMELSSGEEYYVACDNSGTPLAIFSSRGQIVKEILYTPYGDIYEDSNPSFQLVIGFHGGLYDPLTKLVHLGRRDYDVVAGRWTTPNYDLWSELSANPRPFNLYSFKNNCPIGELQEVTQFTTDIGSWLQLFGFQLHNVVPGFPKPDVESTEQTYELMKTQTKTQDWDPSKVVLGIQCELQKHLRTFISLDRLPMTRVSSSAGRRSDQGPRFSTSSSLFGKGVRFAVVEGVAAADIIGVASEDSRRIAAVLNNAVYLSGLHFTVEGRDTHYFVKLGPLEGDLSVMGNGGGGVLESGINVTVSQMTSVVGGRTRRFADIQLQRGALCFNVRYGATVDEERAHVLEVARQRAVEQAWARERRRLREDEEGVRAWTEGERQQLLTTGRVPGYDGYFVLSVEQHLELSDSANNIHFMRQNEIGRR</sequence>
<proteinExistence type="predicted"/>
<evidence type="ECO:0000313" key="7">
    <source>
        <dbReference type="Proteomes" id="UP001221898"/>
    </source>
</evidence>
<evidence type="ECO:0000259" key="5">
    <source>
        <dbReference type="Pfam" id="PF25023"/>
    </source>
</evidence>
<comment type="caution">
    <text evidence="6">The sequence shown here is derived from an EMBL/GenBank/DDBJ whole genome shotgun (WGS) entry which is preliminary data.</text>
</comment>
<dbReference type="GO" id="GO:0043005">
    <property type="term" value="C:neuron projection"/>
    <property type="evidence" value="ECO:0007669"/>
    <property type="project" value="TreeGrafter"/>
</dbReference>
<dbReference type="GO" id="GO:0048666">
    <property type="term" value="P:neuron development"/>
    <property type="evidence" value="ECO:0007669"/>
    <property type="project" value="TreeGrafter"/>
</dbReference>
<evidence type="ECO:0008006" key="8">
    <source>
        <dbReference type="Google" id="ProtNLM"/>
    </source>
</evidence>
<dbReference type="GO" id="GO:0042803">
    <property type="term" value="F:protein homodimerization activity"/>
    <property type="evidence" value="ECO:0007669"/>
    <property type="project" value="TreeGrafter"/>
</dbReference>
<feature type="domain" description="Teneurin-like YD-shell" evidence="5">
    <location>
        <begin position="4"/>
        <end position="523"/>
    </location>
</feature>
<evidence type="ECO:0000256" key="3">
    <source>
        <dbReference type="ARBA" id="ARBA00023157"/>
    </source>
</evidence>
<keyword evidence="7" id="KW-1185">Reference proteome</keyword>
<dbReference type="Gene3D" id="2.180.10.10">
    <property type="entry name" value="RHS repeat-associated core"/>
    <property type="match status" value="1"/>
</dbReference>
<dbReference type="Pfam" id="PF15636">
    <property type="entry name" value="Tox-GHH"/>
    <property type="match status" value="1"/>
</dbReference>
<reference evidence="6" key="1">
    <citation type="journal article" date="2023" name="Science">
        <title>Genome structures resolve the early diversification of teleost fishes.</title>
        <authorList>
            <person name="Parey E."/>
            <person name="Louis A."/>
            <person name="Montfort J."/>
            <person name="Bouchez O."/>
            <person name="Roques C."/>
            <person name="Iampietro C."/>
            <person name="Lluch J."/>
            <person name="Castinel A."/>
            <person name="Donnadieu C."/>
            <person name="Desvignes T."/>
            <person name="Floi Bucao C."/>
            <person name="Jouanno E."/>
            <person name="Wen M."/>
            <person name="Mejri S."/>
            <person name="Dirks R."/>
            <person name="Jansen H."/>
            <person name="Henkel C."/>
            <person name="Chen W.J."/>
            <person name="Zahm M."/>
            <person name="Cabau C."/>
            <person name="Klopp C."/>
            <person name="Thompson A.W."/>
            <person name="Robinson-Rechavi M."/>
            <person name="Braasch I."/>
            <person name="Lecointre G."/>
            <person name="Bobe J."/>
            <person name="Postlethwait J.H."/>
            <person name="Berthelot C."/>
            <person name="Roest Crollius H."/>
            <person name="Guiguen Y."/>
        </authorList>
    </citation>
    <scope>NUCLEOTIDE SEQUENCE</scope>
    <source>
        <strain evidence="6">NC1722</strain>
    </source>
</reference>
<name>A0AAD7T976_9TELE</name>
<dbReference type="PANTHER" id="PTHR11219">
    <property type="entry name" value="TENEURIN AND N-ACETYLGLUCOSAMINE-1-PHOSPHODIESTER ALPHA-N-ACETYLGLUCOSAMINIDASE"/>
    <property type="match status" value="1"/>
</dbReference>
<dbReference type="GO" id="GO:0046982">
    <property type="term" value="F:protein heterodimerization activity"/>
    <property type="evidence" value="ECO:0007669"/>
    <property type="project" value="TreeGrafter"/>
</dbReference>